<keyword evidence="3" id="KW-1185">Reference proteome</keyword>
<name>A0A9D4D1A5_DREPO</name>
<evidence type="ECO:0000313" key="2">
    <source>
        <dbReference type="EMBL" id="KAH3736997.1"/>
    </source>
</evidence>
<proteinExistence type="predicted"/>
<comment type="caution">
    <text evidence="2">The sequence shown here is derived from an EMBL/GenBank/DDBJ whole genome shotgun (WGS) entry which is preliminary data.</text>
</comment>
<organism evidence="2 3">
    <name type="scientific">Dreissena polymorpha</name>
    <name type="common">Zebra mussel</name>
    <name type="synonym">Mytilus polymorpha</name>
    <dbReference type="NCBI Taxonomy" id="45954"/>
    <lineage>
        <taxon>Eukaryota</taxon>
        <taxon>Metazoa</taxon>
        <taxon>Spiralia</taxon>
        <taxon>Lophotrochozoa</taxon>
        <taxon>Mollusca</taxon>
        <taxon>Bivalvia</taxon>
        <taxon>Autobranchia</taxon>
        <taxon>Heteroconchia</taxon>
        <taxon>Euheterodonta</taxon>
        <taxon>Imparidentia</taxon>
        <taxon>Neoheterodontei</taxon>
        <taxon>Myida</taxon>
        <taxon>Dreissenoidea</taxon>
        <taxon>Dreissenidae</taxon>
        <taxon>Dreissena</taxon>
    </lineage>
</organism>
<dbReference type="AlphaFoldDB" id="A0A9D4D1A5"/>
<dbReference type="EMBL" id="JAIWYP010000011">
    <property type="protein sequence ID" value="KAH3736997.1"/>
    <property type="molecule type" value="Genomic_DNA"/>
</dbReference>
<evidence type="ECO:0000313" key="3">
    <source>
        <dbReference type="Proteomes" id="UP000828390"/>
    </source>
</evidence>
<accession>A0A9D4D1A5</accession>
<dbReference type="Proteomes" id="UP000828390">
    <property type="component" value="Unassembled WGS sequence"/>
</dbReference>
<evidence type="ECO:0000256" key="1">
    <source>
        <dbReference type="SAM" id="MobiDB-lite"/>
    </source>
</evidence>
<protein>
    <submittedName>
        <fullName evidence="2">Uncharacterized protein</fullName>
    </submittedName>
</protein>
<feature type="region of interest" description="Disordered" evidence="1">
    <location>
        <begin position="23"/>
        <end position="52"/>
    </location>
</feature>
<sequence length="52" mass="5357">MLLHVAAAPVRIAKESAPTKLVGAPTVAASTPHPTRGAPPKRGRGVKVQDYS</sequence>
<reference evidence="2" key="2">
    <citation type="submission" date="2020-11" db="EMBL/GenBank/DDBJ databases">
        <authorList>
            <person name="McCartney M.A."/>
            <person name="Auch B."/>
            <person name="Kono T."/>
            <person name="Mallez S."/>
            <person name="Becker A."/>
            <person name="Gohl D.M."/>
            <person name="Silverstein K.A.T."/>
            <person name="Koren S."/>
            <person name="Bechman K.B."/>
            <person name="Herman A."/>
            <person name="Abrahante J.E."/>
            <person name="Garbe J."/>
        </authorList>
    </citation>
    <scope>NUCLEOTIDE SEQUENCE</scope>
    <source>
        <strain evidence="2">Duluth1</strain>
        <tissue evidence="2">Whole animal</tissue>
    </source>
</reference>
<reference evidence="2" key="1">
    <citation type="journal article" date="2019" name="bioRxiv">
        <title>The Genome of the Zebra Mussel, Dreissena polymorpha: A Resource for Invasive Species Research.</title>
        <authorList>
            <person name="McCartney M.A."/>
            <person name="Auch B."/>
            <person name="Kono T."/>
            <person name="Mallez S."/>
            <person name="Zhang Y."/>
            <person name="Obille A."/>
            <person name="Becker A."/>
            <person name="Abrahante J.E."/>
            <person name="Garbe J."/>
            <person name="Badalamenti J.P."/>
            <person name="Herman A."/>
            <person name="Mangelson H."/>
            <person name="Liachko I."/>
            <person name="Sullivan S."/>
            <person name="Sone E.D."/>
            <person name="Koren S."/>
            <person name="Silverstein K.A.T."/>
            <person name="Beckman K.B."/>
            <person name="Gohl D.M."/>
        </authorList>
    </citation>
    <scope>NUCLEOTIDE SEQUENCE</scope>
    <source>
        <strain evidence="2">Duluth1</strain>
        <tissue evidence="2">Whole animal</tissue>
    </source>
</reference>
<gene>
    <name evidence="2" type="ORF">DPMN_043573</name>
</gene>